<dbReference type="Proteomes" id="UP001054945">
    <property type="component" value="Unassembled WGS sequence"/>
</dbReference>
<sequence>MECGKSNGLSDPQKFNIHLRANKPWSNLLSQDEKDIQQESCVRSLVETGNFTCDTFETYPSKKPPFFAKEQMINVLKSFETSNFF</sequence>
<dbReference type="EMBL" id="BPLR01005853">
    <property type="protein sequence ID" value="GIY05505.1"/>
    <property type="molecule type" value="Genomic_DNA"/>
</dbReference>
<organism evidence="1 2">
    <name type="scientific">Caerostris extrusa</name>
    <name type="common">Bark spider</name>
    <name type="synonym">Caerostris bankana</name>
    <dbReference type="NCBI Taxonomy" id="172846"/>
    <lineage>
        <taxon>Eukaryota</taxon>
        <taxon>Metazoa</taxon>
        <taxon>Ecdysozoa</taxon>
        <taxon>Arthropoda</taxon>
        <taxon>Chelicerata</taxon>
        <taxon>Arachnida</taxon>
        <taxon>Araneae</taxon>
        <taxon>Araneomorphae</taxon>
        <taxon>Entelegynae</taxon>
        <taxon>Araneoidea</taxon>
        <taxon>Araneidae</taxon>
        <taxon>Caerostris</taxon>
    </lineage>
</organism>
<dbReference type="AlphaFoldDB" id="A0AAV4Q7Q8"/>
<proteinExistence type="predicted"/>
<name>A0AAV4Q7Q8_CAEEX</name>
<reference evidence="1 2" key="1">
    <citation type="submission" date="2021-06" db="EMBL/GenBank/DDBJ databases">
        <title>Caerostris extrusa draft genome.</title>
        <authorList>
            <person name="Kono N."/>
            <person name="Arakawa K."/>
        </authorList>
    </citation>
    <scope>NUCLEOTIDE SEQUENCE [LARGE SCALE GENOMIC DNA]</scope>
</reference>
<evidence type="ECO:0000313" key="1">
    <source>
        <dbReference type="EMBL" id="GIY05505.1"/>
    </source>
</evidence>
<comment type="caution">
    <text evidence="1">The sequence shown here is derived from an EMBL/GenBank/DDBJ whole genome shotgun (WGS) entry which is preliminary data.</text>
</comment>
<gene>
    <name evidence="1" type="ORF">CEXT_544962</name>
</gene>
<accession>A0AAV4Q7Q8</accession>
<evidence type="ECO:0000313" key="2">
    <source>
        <dbReference type="Proteomes" id="UP001054945"/>
    </source>
</evidence>
<keyword evidence="2" id="KW-1185">Reference proteome</keyword>
<protein>
    <submittedName>
        <fullName evidence="1">Uncharacterized protein</fullName>
    </submittedName>
</protein>